<feature type="region of interest" description="Disordered" evidence="1">
    <location>
        <begin position="1"/>
        <end position="35"/>
    </location>
</feature>
<proteinExistence type="predicted"/>
<feature type="compositionally biased region" description="Low complexity" evidence="1">
    <location>
        <begin position="86"/>
        <end position="102"/>
    </location>
</feature>
<dbReference type="AlphaFoldDB" id="Q6IK44"/>
<protein>
    <submittedName>
        <fullName evidence="2">HDC13415</fullName>
    </submittedName>
</protein>
<feature type="compositionally biased region" description="Basic residues" evidence="1">
    <location>
        <begin position="1"/>
        <end position="10"/>
    </location>
</feature>
<evidence type="ECO:0000256" key="1">
    <source>
        <dbReference type="SAM" id="MobiDB-lite"/>
    </source>
</evidence>
<sequence>MKQSQSKRKPRSDCGGLWGDNWVPGCRPGGKGRSSGWFLSWQISRQERQIPLTGEPVAVTGRQEIWVQTTGEGEWSQCQDRRHDSTTSTTTTSTTTQQQQQQHQRATKDKGQGTGDMEQEPPAVNSDRQQHAPSAFRFPFSIFRPGSVNFGRCLIVFKRLSK</sequence>
<evidence type="ECO:0000313" key="2">
    <source>
        <dbReference type="EMBL" id="DAA04028.1"/>
    </source>
</evidence>
<organism evidence="2">
    <name type="scientific">Drosophila melanogaster</name>
    <name type="common">Fruit fly</name>
    <dbReference type="NCBI Taxonomy" id="7227"/>
    <lineage>
        <taxon>Eukaryota</taxon>
        <taxon>Metazoa</taxon>
        <taxon>Ecdysozoa</taxon>
        <taxon>Arthropoda</taxon>
        <taxon>Hexapoda</taxon>
        <taxon>Insecta</taxon>
        <taxon>Pterygota</taxon>
        <taxon>Neoptera</taxon>
        <taxon>Endopterygota</taxon>
        <taxon>Diptera</taxon>
        <taxon>Brachycera</taxon>
        <taxon>Muscomorpha</taxon>
        <taxon>Ephydroidea</taxon>
        <taxon>Drosophilidae</taxon>
        <taxon>Drosophila</taxon>
        <taxon>Sophophora</taxon>
    </lineage>
</organism>
<reference evidence="2" key="1">
    <citation type="journal article" date="2003" name="Genome Biol.">
        <title>An integrated gene annotation and transcriptional profiling approach towards the full gene content of the Drosophila genome.</title>
        <authorList>
            <person name="Hild M."/>
            <person name="Beckmann B."/>
            <person name="Haas S.A."/>
            <person name="Koch B."/>
            <person name="Solovyev V."/>
            <person name="Busold C."/>
            <person name="Fellenberg K."/>
            <person name="Boutros M."/>
            <person name="Vingron M."/>
            <person name="Sauer F."/>
            <person name="Hoheisel J.D."/>
            <person name="Paro R."/>
        </authorList>
    </citation>
    <scope>NUCLEOTIDE SEQUENCE</scope>
</reference>
<gene>
    <name evidence="2" type="ORF">HDC13415</name>
</gene>
<name>Q6IK44_DROME</name>
<dbReference type="EMBL" id="BK002522">
    <property type="protein sequence ID" value="DAA04028.1"/>
    <property type="molecule type" value="Genomic_DNA"/>
</dbReference>
<accession>Q6IK44</accession>
<feature type="region of interest" description="Disordered" evidence="1">
    <location>
        <begin position="70"/>
        <end position="131"/>
    </location>
</feature>